<protein>
    <submittedName>
        <fullName evidence="1">DUF6261 family protein</fullName>
    </submittedName>
</protein>
<evidence type="ECO:0000313" key="2">
    <source>
        <dbReference type="Proteomes" id="UP001528920"/>
    </source>
</evidence>
<keyword evidence="2" id="KW-1185">Reference proteome</keyword>
<proteinExistence type="predicted"/>
<organism evidence="1 2">
    <name type="scientific">Paralabilibaculum antarcticum</name>
    <dbReference type="NCBI Taxonomy" id="2912572"/>
    <lineage>
        <taxon>Bacteria</taxon>
        <taxon>Pseudomonadati</taxon>
        <taxon>Bacteroidota</taxon>
        <taxon>Bacteroidia</taxon>
        <taxon>Marinilabiliales</taxon>
        <taxon>Marinifilaceae</taxon>
        <taxon>Paralabilibaculum</taxon>
    </lineage>
</organism>
<evidence type="ECO:0000313" key="1">
    <source>
        <dbReference type="EMBL" id="MDE5419987.1"/>
    </source>
</evidence>
<comment type="caution">
    <text evidence="1">The sequence shown here is derived from an EMBL/GenBank/DDBJ whole genome shotgun (WGS) entry which is preliminary data.</text>
</comment>
<dbReference type="RefSeq" id="WP_275111319.1">
    <property type="nucleotide sequence ID" value="NZ_JAKJSC010000007.1"/>
</dbReference>
<dbReference type="Proteomes" id="UP001528920">
    <property type="component" value="Unassembled WGS sequence"/>
</dbReference>
<sequence length="246" mass="28206">MTEKIYHYCTTNEVSTIVTNLLIAFDKEDWSSDAALTSLLNILRKENEVLTKGLKLVKGSVSSKDLQEMDEFADKSFVCVKQFLWANTYELDDKKAEDAREVWNVFDKHDLNMHRKSYEYQMAMSKALIENLAEPELKRKMGSLTGVENRFNKFVSASEALRLSFLEAQKNAAEVEKVVAPSVQKRMVRKIVNEQLLTYLDGVVIALPEKYAPILEICAEHIEGANTKARSRKTRNKNEFVELETE</sequence>
<dbReference type="EMBL" id="JAKJSC010000007">
    <property type="protein sequence ID" value="MDE5419987.1"/>
    <property type="molecule type" value="Genomic_DNA"/>
</dbReference>
<accession>A0ABT5VXE8</accession>
<gene>
    <name evidence="1" type="ORF">L3049_18515</name>
</gene>
<name>A0ABT5VXE8_9BACT</name>
<reference evidence="1 2" key="1">
    <citation type="submission" date="2022-01" db="EMBL/GenBank/DDBJ databases">
        <title>Labilibaculum sp. nov, a marine bacterium isolated from Antarctica.</title>
        <authorList>
            <person name="Dai W."/>
        </authorList>
    </citation>
    <scope>NUCLEOTIDE SEQUENCE [LARGE SCALE GENOMIC DNA]</scope>
    <source>
        <strain evidence="1 2">DW002</strain>
    </source>
</reference>